<feature type="region of interest" description="Disordered" evidence="1">
    <location>
        <begin position="1"/>
        <end position="29"/>
    </location>
</feature>
<sequence>MQKDPTGSIISDSTGLRQGDRFSRSRGER</sequence>
<reference evidence="2" key="1">
    <citation type="submission" date="2014-11" db="EMBL/GenBank/DDBJ databases">
        <authorList>
            <person name="Amaro Gonzalez C."/>
        </authorList>
    </citation>
    <scope>NUCLEOTIDE SEQUENCE</scope>
</reference>
<evidence type="ECO:0000256" key="1">
    <source>
        <dbReference type="SAM" id="MobiDB-lite"/>
    </source>
</evidence>
<reference evidence="2" key="2">
    <citation type="journal article" date="2015" name="Fish Shellfish Immunol.">
        <title>Early steps in the European eel (Anguilla anguilla)-Vibrio vulnificus interaction in the gills: Role of the RtxA13 toxin.</title>
        <authorList>
            <person name="Callol A."/>
            <person name="Pajuelo D."/>
            <person name="Ebbesson L."/>
            <person name="Teles M."/>
            <person name="MacKenzie S."/>
            <person name="Amaro C."/>
        </authorList>
    </citation>
    <scope>NUCLEOTIDE SEQUENCE</scope>
</reference>
<dbReference type="EMBL" id="GBXM01067894">
    <property type="protein sequence ID" value="JAH40683.1"/>
    <property type="molecule type" value="Transcribed_RNA"/>
</dbReference>
<name>A0A0E9SJJ6_ANGAN</name>
<protein>
    <submittedName>
        <fullName evidence="2">Uncharacterized protein</fullName>
    </submittedName>
</protein>
<evidence type="ECO:0000313" key="2">
    <source>
        <dbReference type="EMBL" id="JAH40683.1"/>
    </source>
</evidence>
<organism evidence="2">
    <name type="scientific">Anguilla anguilla</name>
    <name type="common">European freshwater eel</name>
    <name type="synonym">Muraena anguilla</name>
    <dbReference type="NCBI Taxonomy" id="7936"/>
    <lineage>
        <taxon>Eukaryota</taxon>
        <taxon>Metazoa</taxon>
        <taxon>Chordata</taxon>
        <taxon>Craniata</taxon>
        <taxon>Vertebrata</taxon>
        <taxon>Euteleostomi</taxon>
        <taxon>Actinopterygii</taxon>
        <taxon>Neopterygii</taxon>
        <taxon>Teleostei</taxon>
        <taxon>Anguilliformes</taxon>
        <taxon>Anguillidae</taxon>
        <taxon>Anguilla</taxon>
    </lineage>
</organism>
<dbReference type="AlphaFoldDB" id="A0A0E9SJJ6"/>
<proteinExistence type="predicted"/>
<accession>A0A0E9SJJ6</accession>
<feature type="compositionally biased region" description="Basic and acidic residues" evidence="1">
    <location>
        <begin position="18"/>
        <end position="29"/>
    </location>
</feature>